<dbReference type="OrthoDB" id="9810445at2"/>
<gene>
    <name evidence="9" type="ORF">SAMN04488011_10636</name>
</gene>
<dbReference type="EMBL" id="FOCM01000006">
    <property type="protein sequence ID" value="SEN74759.1"/>
    <property type="molecule type" value="Genomic_DNA"/>
</dbReference>
<evidence type="ECO:0000313" key="10">
    <source>
        <dbReference type="Proteomes" id="UP000199372"/>
    </source>
</evidence>
<keyword evidence="7" id="KW-0732">Signal</keyword>
<dbReference type="GO" id="GO:0051603">
    <property type="term" value="P:proteolysis involved in protein catabolic process"/>
    <property type="evidence" value="ECO:0007669"/>
    <property type="project" value="TreeGrafter"/>
</dbReference>
<dbReference type="PROSITE" id="PS51318">
    <property type="entry name" value="TAT"/>
    <property type="match status" value="1"/>
</dbReference>
<dbReference type="CDD" id="cd07331">
    <property type="entry name" value="M48C_Oma1_like"/>
    <property type="match status" value="1"/>
</dbReference>
<accession>A0A1H8J292</accession>
<feature type="chain" id="PRO_5011640086" evidence="7">
    <location>
        <begin position="23"/>
        <end position="245"/>
    </location>
</feature>
<evidence type="ECO:0000256" key="6">
    <source>
        <dbReference type="RuleBase" id="RU003983"/>
    </source>
</evidence>
<dbReference type="InterPro" id="IPR001915">
    <property type="entry name" value="Peptidase_M48"/>
</dbReference>
<sequence length="245" mass="26562">MCNACLSRRSFLSLAAAGTVSACDGPPDLVPDAQVEAMGLQAWEQMRAETPASRNAEYQGALDAVSRRLLEEQNQRPQDWEVVVFASPQINAFALPGRKIGIYEGMFGVVQNTDQLAAIVGHEIGHLAAEHAQKRMSAQVAKSLGVRFLAWVLNVGGVEYGNEIAAALGLGVEVGLLLPYSRDHELEADRFGLQAMAGAGFRPEEAVTLWQRMQAAQGNRGPEFLATHPTPDSRIEQIEEILQTI</sequence>
<evidence type="ECO:0000256" key="4">
    <source>
        <dbReference type="ARBA" id="ARBA00022833"/>
    </source>
</evidence>
<evidence type="ECO:0000256" key="5">
    <source>
        <dbReference type="ARBA" id="ARBA00023049"/>
    </source>
</evidence>
<feature type="signal peptide" evidence="7">
    <location>
        <begin position="1"/>
        <end position="22"/>
    </location>
</feature>
<reference evidence="10" key="1">
    <citation type="submission" date="2016-10" db="EMBL/GenBank/DDBJ databases">
        <authorList>
            <person name="Varghese N."/>
            <person name="Submissions S."/>
        </authorList>
    </citation>
    <scope>NUCLEOTIDE SEQUENCE [LARGE SCALE GENOMIC DNA]</scope>
    <source>
        <strain evidence="10">DSM 26893</strain>
    </source>
</reference>
<comment type="similarity">
    <text evidence="6">Belongs to the peptidase M48 family.</text>
</comment>
<evidence type="ECO:0000256" key="7">
    <source>
        <dbReference type="SAM" id="SignalP"/>
    </source>
</evidence>
<dbReference type="GO" id="GO:0046872">
    <property type="term" value="F:metal ion binding"/>
    <property type="evidence" value="ECO:0007669"/>
    <property type="project" value="UniProtKB-KW"/>
</dbReference>
<keyword evidence="10" id="KW-1185">Reference proteome</keyword>
<organism evidence="9 10">
    <name type="scientific">Palleronia pelagia</name>
    <dbReference type="NCBI Taxonomy" id="387096"/>
    <lineage>
        <taxon>Bacteria</taxon>
        <taxon>Pseudomonadati</taxon>
        <taxon>Pseudomonadota</taxon>
        <taxon>Alphaproteobacteria</taxon>
        <taxon>Rhodobacterales</taxon>
        <taxon>Roseobacteraceae</taxon>
        <taxon>Palleronia</taxon>
    </lineage>
</organism>
<evidence type="ECO:0000313" key="9">
    <source>
        <dbReference type="EMBL" id="SEN74759.1"/>
    </source>
</evidence>
<evidence type="ECO:0000256" key="3">
    <source>
        <dbReference type="ARBA" id="ARBA00022801"/>
    </source>
</evidence>
<dbReference type="Pfam" id="PF01435">
    <property type="entry name" value="Peptidase_M48"/>
    <property type="match status" value="1"/>
</dbReference>
<keyword evidence="3 6" id="KW-0378">Hydrolase</keyword>
<comment type="cofactor">
    <cofactor evidence="6">
        <name>Zn(2+)</name>
        <dbReference type="ChEBI" id="CHEBI:29105"/>
    </cofactor>
    <text evidence="6">Binds 1 zinc ion per subunit.</text>
</comment>
<protein>
    <submittedName>
        <fullName evidence="9">Peptidase family M48</fullName>
    </submittedName>
</protein>
<dbReference type="GO" id="GO:0016020">
    <property type="term" value="C:membrane"/>
    <property type="evidence" value="ECO:0007669"/>
    <property type="project" value="TreeGrafter"/>
</dbReference>
<dbReference type="Gene3D" id="3.30.2010.10">
    <property type="entry name" value="Metalloproteases ('zincins'), catalytic domain"/>
    <property type="match status" value="1"/>
</dbReference>
<dbReference type="PANTHER" id="PTHR22726">
    <property type="entry name" value="METALLOENDOPEPTIDASE OMA1"/>
    <property type="match status" value="1"/>
</dbReference>
<name>A0A1H8J292_9RHOB</name>
<dbReference type="AlphaFoldDB" id="A0A1H8J292"/>
<dbReference type="Proteomes" id="UP000199372">
    <property type="component" value="Unassembled WGS sequence"/>
</dbReference>
<evidence type="ECO:0000259" key="8">
    <source>
        <dbReference type="Pfam" id="PF01435"/>
    </source>
</evidence>
<dbReference type="GO" id="GO:0004222">
    <property type="term" value="F:metalloendopeptidase activity"/>
    <property type="evidence" value="ECO:0007669"/>
    <property type="project" value="InterPro"/>
</dbReference>
<proteinExistence type="inferred from homology"/>
<evidence type="ECO:0000256" key="1">
    <source>
        <dbReference type="ARBA" id="ARBA00022670"/>
    </source>
</evidence>
<evidence type="ECO:0000256" key="2">
    <source>
        <dbReference type="ARBA" id="ARBA00022723"/>
    </source>
</evidence>
<dbReference type="InterPro" id="IPR006311">
    <property type="entry name" value="TAT_signal"/>
</dbReference>
<dbReference type="RefSeq" id="WP_091845918.1">
    <property type="nucleotide sequence ID" value="NZ_FOCM01000006.1"/>
</dbReference>
<keyword evidence="5 6" id="KW-0482">Metalloprotease</keyword>
<dbReference type="PANTHER" id="PTHR22726:SF24">
    <property type="entry name" value="M48 FAMILY METALLOPEPTIDASE"/>
    <property type="match status" value="1"/>
</dbReference>
<feature type="domain" description="Peptidase M48" evidence="8">
    <location>
        <begin position="59"/>
        <end position="241"/>
    </location>
</feature>
<keyword evidence="2" id="KW-0479">Metal-binding</keyword>
<dbReference type="InterPro" id="IPR051156">
    <property type="entry name" value="Mito/Outer_Membr_Metalloprot"/>
</dbReference>
<keyword evidence="1 6" id="KW-0645">Protease</keyword>
<keyword evidence="4 6" id="KW-0862">Zinc</keyword>